<keyword evidence="1" id="KW-0472">Membrane</keyword>
<evidence type="ECO:0008006" key="4">
    <source>
        <dbReference type="Google" id="ProtNLM"/>
    </source>
</evidence>
<sequence length="156" mass="17297">MNYLKVILISLAIAASGVILYVLFSQGNFPNKQNDLVSNSTSSTSLISLLPQINSEGEVTVKVSPQDLSQFAISWDFEVLLDTHSGNLDQDLIKNSVLTNDTGDQFTPISWEGNSPQGHHRQGILKFQPISPKPTSIELRISKIGDVAERRFKWEL</sequence>
<feature type="transmembrane region" description="Helical" evidence="1">
    <location>
        <begin position="6"/>
        <end position="24"/>
    </location>
</feature>
<proteinExistence type="predicted"/>
<keyword evidence="1" id="KW-0812">Transmembrane</keyword>
<dbReference type="Proteomes" id="UP000178336">
    <property type="component" value="Unassembled WGS sequence"/>
</dbReference>
<dbReference type="STRING" id="1797724.A3A48_01415"/>
<organism evidence="2 3">
    <name type="scientific">Candidatus Curtissbacteria bacterium RIFCSPLOWO2_01_FULL_37_9</name>
    <dbReference type="NCBI Taxonomy" id="1797724"/>
    <lineage>
        <taxon>Bacteria</taxon>
        <taxon>Candidatus Curtissiibacteriota</taxon>
    </lineage>
</organism>
<evidence type="ECO:0000256" key="1">
    <source>
        <dbReference type="SAM" id="Phobius"/>
    </source>
</evidence>
<protein>
    <recommendedName>
        <fullName evidence="4">DUF4352 domain-containing protein</fullName>
    </recommendedName>
</protein>
<dbReference type="EMBL" id="MFBN01000057">
    <property type="protein sequence ID" value="OGD93872.1"/>
    <property type="molecule type" value="Genomic_DNA"/>
</dbReference>
<name>A0A1F5GPS1_9BACT</name>
<keyword evidence="1" id="KW-1133">Transmembrane helix</keyword>
<accession>A0A1F5GPS1</accession>
<dbReference type="AlphaFoldDB" id="A0A1F5GPS1"/>
<evidence type="ECO:0000313" key="2">
    <source>
        <dbReference type="EMBL" id="OGD93872.1"/>
    </source>
</evidence>
<gene>
    <name evidence="2" type="ORF">A3A48_01415</name>
</gene>
<reference evidence="2 3" key="1">
    <citation type="journal article" date="2016" name="Nat. Commun.">
        <title>Thousands of microbial genomes shed light on interconnected biogeochemical processes in an aquifer system.</title>
        <authorList>
            <person name="Anantharaman K."/>
            <person name="Brown C.T."/>
            <person name="Hug L.A."/>
            <person name="Sharon I."/>
            <person name="Castelle C.J."/>
            <person name="Probst A.J."/>
            <person name="Thomas B.C."/>
            <person name="Singh A."/>
            <person name="Wilkins M.J."/>
            <person name="Karaoz U."/>
            <person name="Brodie E.L."/>
            <person name="Williams K.H."/>
            <person name="Hubbard S.S."/>
            <person name="Banfield J.F."/>
        </authorList>
    </citation>
    <scope>NUCLEOTIDE SEQUENCE [LARGE SCALE GENOMIC DNA]</scope>
</reference>
<comment type="caution">
    <text evidence="2">The sequence shown here is derived from an EMBL/GenBank/DDBJ whole genome shotgun (WGS) entry which is preliminary data.</text>
</comment>
<evidence type="ECO:0000313" key="3">
    <source>
        <dbReference type="Proteomes" id="UP000178336"/>
    </source>
</evidence>